<dbReference type="AlphaFoldDB" id="A0A1F5LWI9"/>
<organism evidence="5 6">
    <name type="scientific">Penicillium arizonense</name>
    <dbReference type="NCBI Taxonomy" id="1835702"/>
    <lineage>
        <taxon>Eukaryota</taxon>
        <taxon>Fungi</taxon>
        <taxon>Dikarya</taxon>
        <taxon>Ascomycota</taxon>
        <taxon>Pezizomycotina</taxon>
        <taxon>Eurotiomycetes</taxon>
        <taxon>Eurotiomycetidae</taxon>
        <taxon>Eurotiales</taxon>
        <taxon>Aspergillaceae</taxon>
        <taxon>Penicillium</taxon>
    </lineage>
</organism>
<feature type="domain" description="DUF7728" evidence="4">
    <location>
        <begin position="43"/>
        <end position="179"/>
    </location>
</feature>
<feature type="compositionally biased region" description="Basic and acidic residues" evidence="1">
    <location>
        <begin position="393"/>
        <end position="402"/>
    </location>
</feature>
<keyword evidence="3" id="KW-0732">Signal</keyword>
<dbReference type="InterPro" id="IPR056145">
    <property type="entry name" value="DUF7728"/>
</dbReference>
<dbReference type="Proteomes" id="UP000177622">
    <property type="component" value="Unassembled WGS sequence"/>
</dbReference>
<proteinExistence type="predicted"/>
<dbReference type="RefSeq" id="XP_022492925.1">
    <property type="nucleotide sequence ID" value="XM_022627671.1"/>
</dbReference>
<dbReference type="PANTHER" id="PTHR40622">
    <property type="match status" value="1"/>
</dbReference>
<feature type="region of interest" description="Disordered" evidence="1">
    <location>
        <begin position="223"/>
        <end position="305"/>
    </location>
</feature>
<reference evidence="5 6" key="1">
    <citation type="journal article" date="2016" name="Sci. Rep.">
        <title>Penicillium arizonense, a new, genome sequenced fungal species, reveals a high chemical diversity in secreted metabolites.</title>
        <authorList>
            <person name="Grijseels S."/>
            <person name="Nielsen J.C."/>
            <person name="Randelovic M."/>
            <person name="Nielsen J."/>
            <person name="Nielsen K.F."/>
            <person name="Workman M."/>
            <person name="Frisvad J.C."/>
        </authorList>
    </citation>
    <scope>NUCLEOTIDE SEQUENCE [LARGE SCALE GENOMIC DNA]</scope>
    <source>
        <strain evidence="5 6">CBS 141311</strain>
    </source>
</reference>
<evidence type="ECO:0000313" key="5">
    <source>
        <dbReference type="EMBL" id="OGE57502.1"/>
    </source>
</evidence>
<feature type="compositionally biased region" description="Basic residues" evidence="1">
    <location>
        <begin position="224"/>
        <end position="237"/>
    </location>
</feature>
<evidence type="ECO:0000256" key="1">
    <source>
        <dbReference type="SAM" id="MobiDB-lite"/>
    </source>
</evidence>
<feature type="region of interest" description="Disordered" evidence="1">
    <location>
        <begin position="375"/>
        <end position="402"/>
    </location>
</feature>
<evidence type="ECO:0000256" key="2">
    <source>
        <dbReference type="SAM" id="Phobius"/>
    </source>
</evidence>
<dbReference type="PANTHER" id="PTHR40622:SF2">
    <property type="match status" value="1"/>
</dbReference>
<keyword evidence="2" id="KW-0472">Membrane</keyword>
<sequence>MFVRSVLLGAAAIGASAVLVVPEMESVEDGFVNVHPMLLEDVHHAVVDLPCTECPFRETKEGTVSWTEDKSSHLMLDFSVEDNRLLANGRQIFPPTPPSPIQAIQQSDEGEDSEPMPVGYALEVMPMAAPSDEPGYELLDIRFTVLDLETHPVPVDTVAITVLQDPNGELFIAKTEIEKTTPASDRISWKECHGKAKCLQDLLITRIRRLLDGAKTRVMGMAKAGRKGCHGKHKPKMMGHPDPHGPHGHHEEGLDGMPFPPPPFGKEDFQPEEFGPGGPHGHSHGFGSDAGRPPRPDHHHHRRPHHGAFARTFSRVVHFIVVPAVLGVLAGLTASAVGMLVGQAVVFLWQRYRGTKSPEHKAAWEQGEACEKQGLMAESRHSEEILPEYTEPSETRASLDKN</sequence>
<dbReference type="GeneID" id="34572405"/>
<feature type="chain" id="PRO_5009519961" description="DUF7728 domain-containing protein" evidence="3">
    <location>
        <begin position="18"/>
        <end position="402"/>
    </location>
</feature>
<feature type="compositionally biased region" description="Basic and acidic residues" evidence="1">
    <location>
        <begin position="239"/>
        <end position="253"/>
    </location>
</feature>
<keyword evidence="6" id="KW-1185">Reference proteome</keyword>
<dbReference type="Pfam" id="PF24854">
    <property type="entry name" value="DUF7728"/>
    <property type="match status" value="1"/>
</dbReference>
<comment type="caution">
    <text evidence="5">The sequence shown here is derived from an EMBL/GenBank/DDBJ whole genome shotgun (WGS) entry which is preliminary data.</text>
</comment>
<accession>A0A1F5LWI9</accession>
<evidence type="ECO:0000259" key="4">
    <source>
        <dbReference type="Pfam" id="PF24854"/>
    </source>
</evidence>
<evidence type="ECO:0000313" key="6">
    <source>
        <dbReference type="Proteomes" id="UP000177622"/>
    </source>
</evidence>
<dbReference type="STRING" id="1835702.A0A1F5LWI9"/>
<protein>
    <recommendedName>
        <fullName evidence="4">DUF7728 domain-containing protein</fullName>
    </recommendedName>
</protein>
<feature type="region of interest" description="Disordered" evidence="1">
    <location>
        <begin position="91"/>
        <end position="114"/>
    </location>
</feature>
<keyword evidence="2" id="KW-1133">Transmembrane helix</keyword>
<keyword evidence="2" id="KW-0812">Transmembrane</keyword>
<feature type="signal peptide" evidence="3">
    <location>
        <begin position="1"/>
        <end position="17"/>
    </location>
</feature>
<dbReference type="OrthoDB" id="5409353at2759"/>
<gene>
    <name evidence="5" type="ORF">PENARI_c002G07713</name>
</gene>
<name>A0A1F5LWI9_PENAI</name>
<dbReference type="EMBL" id="LXJU01000002">
    <property type="protein sequence ID" value="OGE57502.1"/>
    <property type="molecule type" value="Genomic_DNA"/>
</dbReference>
<feature type="transmembrane region" description="Helical" evidence="2">
    <location>
        <begin position="316"/>
        <end position="349"/>
    </location>
</feature>
<evidence type="ECO:0000256" key="3">
    <source>
        <dbReference type="SAM" id="SignalP"/>
    </source>
</evidence>